<sequence>MELAGRIALVTGGARRLGAAMVRALVAQGVHVALHCHSSHPTAETLAAELRAGGGTVEVFPADLRQRKDVDALFEGILRRFGTLHILVNNAAVFERRPWPELTDADWEQTLAVNLTAPFWCARRAARLMLAQGRGKIINLACVGGVRPWAAYLHYNVSKAGLIMLTEGLAKVLAPVVQVNAIAPGIVNLTGTPEGVTPEDITQALLYLLSADAVTGETLFVDAGYRLGLKPPANLRPA</sequence>
<evidence type="ECO:0000313" key="5">
    <source>
        <dbReference type="Proteomes" id="UP000677668"/>
    </source>
</evidence>
<dbReference type="PRINTS" id="PR00080">
    <property type="entry name" value="SDRFAMILY"/>
</dbReference>
<dbReference type="InterPro" id="IPR002347">
    <property type="entry name" value="SDR_fam"/>
</dbReference>
<gene>
    <name evidence="4" type="ORF">J8C05_01530</name>
</gene>
<dbReference type="RefSeq" id="WP_211422477.1">
    <property type="nucleotide sequence ID" value="NZ_CP072642.1"/>
</dbReference>
<dbReference type="SUPFAM" id="SSF51735">
    <property type="entry name" value="NAD(P)-binding Rossmann-fold domains"/>
    <property type="match status" value="1"/>
</dbReference>
<evidence type="ECO:0000313" key="4">
    <source>
        <dbReference type="EMBL" id="QUV94165.1"/>
    </source>
</evidence>
<dbReference type="CDD" id="cd05233">
    <property type="entry name" value="SDR_c"/>
    <property type="match status" value="1"/>
</dbReference>
<name>A0ABX8AZP2_9BACT</name>
<reference evidence="4 5" key="1">
    <citation type="submission" date="2021-03" db="EMBL/GenBank/DDBJ databases">
        <title>Genomic and phenotypic characterization of Chloracidobacterium isolates provides evidence for multiple species.</title>
        <authorList>
            <person name="Saini M.K."/>
            <person name="Costas A.M.G."/>
            <person name="Tank M."/>
            <person name="Bryant D.A."/>
        </authorList>
    </citation>
    <scope>NUCLEOTIDE SEQUENCE [LARGE SCALE GENOMIC DNA]</scope>
    <source>
        <strain evidence="4 5">N</strain>
    </source>
</reference>
<evidence type="ECO:0000256" key="2">
    <source>
        <dbReference type="ARBA" id="ARBA00023002"/>
    </source>
</evidence>
<dbReference type="InterPro" id="IPR036291">
    <property type="entry name" value="NAD(P)-bd_dom_sf"/>
</dbReference>
<proteinExistence type="inferred from homology"/>
<keyword evidence="2" id="KW-0560">Oxidoreductase</keyword>
<dbReference type="Gene3D" id="3.40.50.720">
    <property type="entry name" value="NAD(P)-binding Rossmann-like Domain"/>
    <property type="match status" value="1"/>
</dbReference>
<comment type="similarity">
    <text evidence="1 3">Belongs to the short-chain dehydrogenases/reductases (SDR) family.</text>
</comment>
<evidence type="ECO:0000256" key="3">
    <source>
        <dbReference type="RuleBase" id="RU000363"/>
    </source>
</evidence>
<evidence type="ECO:0000256" key="1">
    <source>
        <dbReference type="ARBA" id="ARBA00006484"/>
    </source>
</evidence>
<accession>A0ABX8AZP2</accession>
<dbReference type="PANTHER" id="PTHR43639">
    <property type="entry name" value="OXIDOREDUCTASE, SHORT-CHAIN DEHYDROGENASE/REDUCTASE FAMILY (AFU_ORTHOLOGUE AFUA_5G02870)"/>
    <property type="match status" value="1"/>
</dbReference>
<organism evidence="4 5">
    <name type="scientific">Chloracidobacterium sp. N</name>
    <dbReference type="NCBI Taxonomy" id="2821540"/>
    <lineage>
        <taxon>Bacteria</taxon>
        <taxon>Pseudomonadati</taxon>
        <taxon>Acidobacteriota</taxon>
        <taxon>Terriglobia</taxon>
        <taxon>Terriglobales</taxon>
        <taxon>Acidobacteriaceae</taxon>
        <taxon>Chloracidobacterium</taxon>
        <taxon>Chloracidobacterium aggregatum</taxon>
    </lineage>
</organism>
<dbReference type="PANTHER" id="PTHR43639:SF1">
    <property type="entry name" value="SHORT-CHAIN DEHYDROGENASE_REDUCTASE FAMILY PROTEIN"/>
    <property type="match status" value="1"/>
</dbReference>
<keyword evidence="5" id="KW-1185">Reference proteome</keyword>
<protein>
    <submittedName>
        <fullName evidence="4">SDR family oxidoreductase</fullName>
    </submittedName>
</protein>
<dbReference type="Proteomes" id="UP000677668">
    <property type="component" value="Chromosome 1"/>
</dbReference>
<dbReference type="EMBL" id="CP072642">
    <property type="protein sequence ID" value="QUV94165.1"/>
    <property type="molecule type" value="Genomic_DNA"/>
</dbReference>
<dbReference type="PRINTS" id="PR00081">
    <property type="entry name" value="GDHRDH"/>
</dbReference>
<dbReference type="Pfam" id="PF00106">
    <property type="entry name" value="adh_short"/>
    <property type="match status" value="1"/>
</dbReference>